<dbReference type="Gene3D" id="1.10.287.470">
    <property type="entry name" value="Helix hairpin bin"/>
    <property type="match status" value="1"/>
</dbReference>
<sequence length="418" mass="42848">MNKKMVIGSALVAALAAGVWWQGARQPPAGEQARAKRATAVQLATVRASQQPVVLTANGSVTALERVELRPQANGVVARLLVTEGSMVQPGQLLVQLDDASELAALAKARAQLASDQAQLTSAERELARGRDLLRQQFISQSALDTLQATADSRRATLASDRAQIQAAQVALQQKQLRAQVAGRIGAISLAPGALVTTGMAEPVLTITRMNPVMVSFTLPEQQLTAVRQAQAAAPLAVLAHSGDGSVCRQGELSFIDSAVDSASGNVLLKARFDNRDAALWPGQFVSVQLQAGQYRDAAALPVAGLITGPDGQFAYAVGADNKAQPVPLTLLGIANEQAIVRGIQPGVKVIVSGGQNVRPGETVQPLPPRKPAAKAAGNYAASAAAGATPRGGKGAPAGCGAAANVNAAGRRPASGAQ</sequence>
<comment type="similarity">
    <text evidence="2">Belongs to the membrane fusion protein (MFP) (TC 8.A.1) family.</text>
</comment>
<evidence type="ECO:0000313" key="12">
    <source>
        <dbReference type="EMBL" id="MFC3532118.1"/>
    </source>
</evidence>
<evidence type="ECO:0000256" key="1">
    <source>
        <dbReference type="ARBA" id="ARBA00004236"/>
    </source>
</evidence>
<comment type="caution">
    <text evidence="12">The sequence shown here is derived from an EMBL/GenBank/DDBJ whole genome shotgun (WGS) entry which is preliminary data.</text>
</comment>
<dbReference type="Pfam" id="PF25967">
    <property type="entry name" value="RND-MFP_C"/>
    <property type="match status" value="1"/>
</dbReference>
<reference evidence="13" key="1">
    <citation type="journal article" date="2019" name="Int. J. Syst. Evol. Microbiol.">
        <title>The Global Catalogue of Microorganisms (GCM) 10K type strain sequencing project: providing services to taxonomists for standard genome sequencing and annotation.</title>
        <authorList>
            <consortium name="The Broad Institute Genomics Platform"/>
            <consortium name="The Broad Institute Genome Sequencing Center for Infectious Disease"/>
            <person name="Wu L."/>
            <person name="Ma J."/>
        </authorList>
    </citation>
    <scope>NUCLEOTIDE SEQUENCE [LARGE SCALE GENOMIC DNA]</scope>
    <source>
        <strain evidence="13">KCTC 42742</strain>
    </source>
</reference>
<dbReference type="InterPro" id="IPR006143">
    <property type="entry name" value="RND_pump_MFP"/>
</dbReference>
<feature type="compositionally biased region" description="Low complexity" evidence="7">
    <location>
        <begin position="399"/>
        <end position="418"/>
    </location>
</feature>
<dbReference type="Gene3D" id="2.40.30.170">
    <property type="match status" value="1"/>
</dbReference>
<dbReference type="InterPro" id="IPR058624">
    <property type="entry name" value="MdtA-like_HH"/>
</dbReference>
<dbReference type="EMBL" id="JBHRXN010000019">
    <property type="protein sequence ID" value="MFC3532118.1"/>
    <property type="molecule type" value="Genomic_DNA"/>
</dbReference>
<dbReference type="InterPro" id="IPR058627">
    <property type="entry name" value="MdtA-like_C"/>
</dbReference>
<dbReference type="InterPro" id="IPR058625">
    <property type="entry name" value="MdtA-like_BSH"/>
</dbReference>
<dbReference type="Pfam" id="PF25944">
    <property type="entry name" value="Beta-barrel_RND"/>
    <property type="match status" value="1"/>
</dbReference>
<organism evidence="12 13">
    <name type="scientific">Vogesella facilis</name>
    <dbReference type="NCBI Taxonomy" id="1655232"/>
    <lineage>
        <taxon>Bacteria</taxon>
        <taxon>Pseudomonadati</taxon>
        <taxon>Pseudomonadota</taxon>
        <taxon>Betaproteobacteria</taxon>
        <taxon>Neisseriales</taxon>
        <taxon>Chromobacteriaceae</taxon>
        <taxon>Vogesella</taxon>
    </lineage>
</organism>
<dbReference type="Pfam" id="PF25917">
    <property type="entry name" value="BSH_RND"/>
    <property type="match status" value="1"/>
</dbReference>
<evidence type="ECO:0000259" key="11">
    <source>
        <dbReference type="Pfam" id="PF25967"/>
    </source>
</evidence>
<feature type="region of interest" description="Disordered" evidence="7">
    <location>
        <begin position="358"/>
        <end position="418"/>
    </location>
</feature>
<feature type="domain" description="Multidrug resistance protein MdtA-like barrel-sandwich hybrid" evidence="9">
    <location>
        <begin position="66"/>
        <end position="208"/>
    </location>
</feature>
<dbReference type="SUPFAM" id="SSF111369">
    <property type="entry name" value="HlyD-like secretion proteins"/>
    <property type="match status" value="1"/>
</dbReference>
<dbReference type="RefSeq" id="WP_386090487.1">
    <property type="nucleotide sequence ID" value="NZ_JBHRXN010000019.1"/>
</dbReference>
<comment type="subcellular location">
    <subcellularLocation>
        <location evidence="1">Cell membrane</location>
    </subcellularLocation>
</comment>
<evidence type="ECO:0000256" key="6">
    <source>
        <dbReference type="ARBA" id="ARBA00023136"/>
    </source>
</evidence>
<feature type="domain" description="Multidrug resistance protein MdtA-like C-terminal permuted SH3" evidence="11">
    <location>
        <begin position="300"/>
        <end position="356"/>
    </location>
</feature>
<dbReference type="InterPro" id="IPR058626">
    <property type="entry name" value="MdtA-like_b-barrel"/>
</dbReference>
<evidence type="ECO:0000259" key="8">
    <source>
        <dbReference type="Pfam" id="PF25876"/>
    </source>
</evidence>
<dbReference type="Gene3D" id="2.40.420.20">
    <property type="match status" value="1"/>
</dbReference>
<dbReference type="Gene3D" id="2.40.50.100">
    <property type="match status" value="1"/>
</dbReference>
<keyword evidence="13" id="KW-1185">Reference proteome</keyword>
<name>A0ABV7RE38_9NEIS</name>
<keyword evidence="6" id="KW-0472">Membrane</keyword>
<keyword evidence="5" id="KW-0997">Cell inner membrane</keyword>
<feature type="compositionally biased region" description="Low complexity" evidence="7">
    <location>
        <begin position="374"/>
        <end position="389"/>
    </location>
</feature>
<dbReference type="Pfam" id="PF25876">
    <property type="entry name" value="HH_MFP_RND"/>
    <property type="match status" value="1"/>
</dbReference>
<dbReference type="NCBIfam" id="TIGR01730">
    <property type="entry name" value="RND_mfp"/>
    <property type="match status" value="1"/>
</dbReference>
<protein>
    <submittedName>
        <fullName evidence="12">Efflux RND transporter periplasmic adaptor subunit</fullName>
    </submittedName>
</protein>
<dbReference type="PANTHER" id="PTHR30469:SF12">
    <property type="entry name" value="MULTIDRUG RESISTANCE PROTEIN MDTA"/>
    <property type="match status" value="1"/>
</dbReference>
<proteinExistence type="inferred from homology"/>
<keyword evidence="4" id="KW-1003">Cell membrane</keyword>
<evidence type="ECO:0000313" key="13">
    <source>
        <dbReference type="Proteomes" id="UP001595741"/>
    </source>
</evidence>
<evidence type="ECO:0000259" key="9">
    <source>
        <dbReference type="Pfam" id="PF25917"/>
    </source>
</evidence>
<evidence type="ECO:0000256" key="3">
    <source>
        <dbReference type="ARBA" id="ARBA00022448"/>
    </source>
</evidence>
<evidence type="ECO:0000259" key="10">
    <source>
        <dbReference type="Pfam" id="PF25944"/>
    </source>
</evidence>
<gene>
    <name evidence="12" type="ORF">ACFOLG_07950</name>
</gene>
<dbReference type="Proteomes" id="UP001595741">
    <property type="component" value="Unassembled WGS sequence"/>
</dbReference>
<dbReference type="PANTHER" id="PTHR30469">
    <property type="entry name" value="MULTIDRUG RESISTANCE PROTEIN MDTA"/>
    <property type="match status" value="1"/>
</dbReference>
<evidence type="ECO:0000256" key="7">
    <source>
        <dbReference type="SAM" id="MobiDB-lite"/>
    </source>
</evidence>
<feature type="domain" description="Multidrug resistance protein MdtA-like beta-barrel" evidence="10">
    <location>
        <begin position="212"/>
        <end position="293"/>
    </location>
</feature>
<evidence type="ECO:0000256" key="4">
    <source>
        <dbReference type="ARBA" id="ARBA00022475"/>
    </source>
</evidence>
<evidence type="ECO:0000256" key="5">
    <source>
        <dbReference type="ARBA" id="ARBA00022519"/>
    </source>
</evidence>
<keyword evidence="3" id="KW-0813">Transport</keyword>
<accession>A0ABV7RE38</accession>
<feature type="domain" description="Multidrug resistance protein MdtA-like alpha-helical hairpin" evidence="8">
    <location>
        <begin position="106"/>
        <end position="174"/>
    </location>
</feature>
<evidence type="ECO:0000256" key="2">
    <source>
        <dbReference type="ARBA" id="ARBA00009477"/>
    </source>
</evidence>